<evidence type="ECO:0000256" key="1">
    <source>
        <dbReference type="SAM" id="SignalP"/>
    </source>
</evidence>
<dbReference type="Gramene" id="mRNA:HanXRQr2_Chr17g0782851">
    <property type="protein sequence ID" value="mRNA:HanXRQr2_Chr17g0782851"/>
    <property type="gene ID" value="HanXRQr2_Chr17g0782851"/>
</dbReference>
<protein>
    <submittedName>
        <fullName evidence="3">Uncharacterized protein</fullName>
    </submittedName>
</protein>
<proteinExistence type="predicted"/>
<dbReference type="EMBL" id="MNCJ02000332">
    <property type="protein sequence ID" value="KAF5753682.1"/>
    <property type="molecule type" value="Genomic_DNA"/>
</dbReference>
<feature type="chain" id="PRO_5041060157" evidence="1">
    <location>
        <begin position="23"/>
        <end position="108"/>
    </location>
</feature>
<evidence type="ECO:0000313" key="2">
    <source>
        <dbReference type="EMBL" id="KAF5753682.1"/>
    </source>
</evidence>
<name>A0A251RL30_HELAN</name>
<keyword evidence="4" id="KW-1185">Reference proteome</keyword>
<reference evidence="3" key="2">
    <citation type="submission" date="2017-02" db="EMBL/GenBank/DDBJ databases">
        <title>Sunflower complete genome.</title>
        <authorList>
            <person name="Langlade N."/>
            <person name="Munos S."/>
        </authorList>
    </citation>
    <scope>NUCLEOTIDE SEQUENCE [LARGE SCALE GENOMIC DNA]</scope>
    <source>
        <tissue evidence="3">Leaves</tissue>
    </source>
</reference>
<feature type="signal peptide" evidence="1">
    <location>
        <begin position="1"/>
        <end position="22"/>
    </location>
</feature>
<dbReference type="AlphaFoldDB" id="A0A251RL30"/>
<dbReference type="Proteomes" id="UP000215914">
    <property type="component" value="Chromosome 17"/>
</dbReference>
<dbReference type="PROSITE" id="PS51257">
    <property type="entry name" value="PROKAR_LIPOPROTEIN"/>
    <property type="match status" value="1"/>
</dbReference>
<dbReference type="EMBL" id="CM007906">
    <property type="protein sequence ID" value="OTF85133.1"/>
    <property type="molecule type" value="Genomic_DNA"/>
</dbReference>
<sequence>MRSLQFCCFLLIIGCLVSQIYASSDAATAAILYDKFFFEGSWIVSEKKGDHHSGSRGDIKETKQLTRQNNLRKTAYCCEVDWGTFECWELEFLCQKRCEEVDETCRVV</sequence>
<evidence type="ECO:0000313" key="4">
    <source>
        <dbReference type="Proteomes" id="UP000215914"/>
    </source>
</evidence>
<evidence type="ECO:0000313" key="3">
    <source>
        <dbReference type="EMBL" id="OTF85133.1"/>
    </source>
</evidence>
<organism evidence="3 4">
    <name type="scientific">Helianthus annuus</name>
    <name type="common">Common sunflower</name>
    <dbReference type="NCBI Taxonomy" id="4232"/>
    <lineage>
        <taxon>Eukaryota</taxon>
        <taxon>Viridiplantae</taxon>
        <taxon>Streptophyta</taxon>
        <taxon>Embryophyta</taxon>
        <taxon>Tracheophyta</taxon>
        <taxon>Spermatophyta</taxon>
        <taxon>Magnoliopsida</taxon>
        <taxon>eudicotyledons</taxon>
        <taxon>Gunneridae</taxon>
        <taxon>Pentapetalae</taxon>
        <taxon>asterids</taxon>
        <taxon>campanulids</taxon>
        <taxon>Asterales</taxon>
        <taxon>Asteraceae</taxon>
        <taxon>Asteroideae</taxon>
        <taxon>Heliantheae alliance</taxon>
        <taxon>Heliantheae</taxon>
        <taxon>Helianthus</taxon>
    </lineage>
</organism>
<reference evidence="2 4" key="1">
    <citation type="journal article" date="2017" name="Nature">
        <title>The sunflower genome provides insights into oil metabolism, flowering and Asterid evolution.</title>
        <authorList>
            <person name="Badouin H."/>
            <person name="Gouzy J."/>
            <person name="Grassa C.J."/>
            <person name="Murat F."/>
            <person name="Staton S.E."/>
            <person name="Cottret L."/>
            <person name="Lelandais-Briere C."/>
            <person name="Owens G.L."/>
            <person name="Carrere S."/>
            <person name="Mayjonade B."/>
            <person name="Legrand L."/>
            <person name="Gill N."/>
            <person name="Kane N.C."/>
            <person name="Bowers J.E."/>
            <person name="Hubner S."/>
            <person name="Bellec A."/>
            <person name="Berard A."/>
            <person name="Berges H."/>
            <person name="Blanchet N."/>
            <person name="Boniface M.C."/>
            <person name="Brunel D."/>
            <person name="Catrice O."/>
            <person name="Chaidir N."/>
            <person name="Claudel C."/>
            <person name="Donnadieu C."/>
            <person name="Faraut T."/>
            <person name="Fievet G."/>
            <person name="Helmstetter N."/>
            <person name="King M."/>
            <person name="Knapp S.J."/>
            <person name="Lai Z."/>
            <person name="Le Paslier M.C."/>
            <person name="Lippi Y."/>
            <person name="Lorenzon L."/>
            <person name="Mandel J.R."/>
            <person name="Marage G."/>
            <person name="Marchand G."/>
            <person name="Marquand E."/>
            <person name="Bret-Mestries E."/>
            <person name="Morien E."/>
            <person name="Nambeesan S."/>
            <person name="Nguyen T."/>
            <person name="Pegot-Espagnet P."/>
            <person name="Pouilly N."/>
            <person name="Raftis F."/>
            <person name="Sallet E."/>
            <person name="Schiex T."/>
            <person name="Thomas J."/>
            <person name="Vandecasteele C."/>
            <person name="Vares D."/>
            <person name="Vear F."/>
            <person name="Vautrin S."/>
            <person name="Crespi M."/>
            <person name="Mangin B."/>
            <person name="Burke J.M."/>
            <person name="Salse J."/>
            <person name="Munos S."/>
            <person name="Vincourt P."/>
            <person name="Rieseberg L.H."/>
            <person name="Langlade N.B."/>
        </authorList>
    </citation>
    <scope>NUCLEOTIDE SEQUENCE [LARGE SCALE GENOMIC DNA]</scope>
    <source>
        <strain evidence="4">cv. SF193</strain>
        <tissue evidence="2">Leaves</tissue>
    </source>
</reference>
<dbReference type="InParanoid" id="A0A251RL30"/>
<accession>A0A251RL30</accession>
<keyword evidence="1" id="KW-0732">Signal</keyword>
<gene>
    <name evidence="3" type="ORF">HannXRQ_Chr17g0536691</name>
    <name evidence="2" type="ORF">HanXRQr2_Chr17g0782851</name>
</gene>
<reference evidence="2" key="3">
    <citation type="submission" date="2020-06" db="EMBL/GenBank/DDBJ databases">
        <title>Helianthus annuus Genome sequencing and assembly Release 2.</title>
        <authorList>
            <person name="Gouzy J."/>
            <person name="Langlade N."/>
            <person name="Munos S."/>
        </authorList>
    </citation>
    <scope>NUCLEOTIDE SEQUENCE</scope>
    <source>
        <tissue evidence="2">Leaves</tissue>
    </source>
</reference>